<reference evidence="1 2" key="1">
    <citation type="submission" date="2018-07" db="EMBL/GenBank/DDBJ databases">
        <title>The genomes of Aspergillus section Nigri reveals drivers in fungal speciation.</title>
        <authorList>
            <consortium name="DOE Joint Genome Institute"/>
            <person name="Vesth T.C."/>
            <person name="Nybo J."/>
            <person name="Theobald S."/>
            <person name="Brandl J."/>
            <person name="Frisvad J.C."/>
            <person name="Nielsen K.F."/>
            <person name="Lyhne E.K."/>
            <person name="Kogle M.E."/>
            <person name="Kuo A."/>
            <person name="Riley R."/>
            <person name="Clum A."/>
            <person name="Nolan M."/>
            <person name="Lipzen A."/>
            <person name="Salamov A."/>
            <person name="Henrissat B."/>
            <person name="Wiebenga A."/>
            <person name="De vries R.P."/>
            <person name="Grigoriev I.V."/>
            <person name="Mortensen U.H."/>
            <person name="Andersen M.R."/>
            <person name="Baker S.E."/>
        </authorList>
    </citation>
    <scope>NUCLEOTIDE SEQUENCE [LARGE SCALE GENOMIC DNA]</scope>
    <source>
        <strain evidence="1 2">CBS 139.54b</strain>
    </source>
</reference>
<protein>
    <submittedName>
        <fullName evidence="1">Uncharacterized protein</fullName>
    </submittedName>
</protein>
<dbReference type="AlphaFoldDB" id="A0A3F3PUE7"/>
<dbReference type="RefSeq" id="XP_026623470.1">
    <property type="nucleotide sequence ID" value="XM_026767194.1"/>
</dbReference>
<accession>A0A3F3PUE7</accession>
<proteinExistence type="predicted"/>
<sequence>MAYTFELRFITEQSAIEFLLLGCYLRSCRTSGNCNLSSHDISGVVNCPEIHHALVNYPSKCHLN</sequence>
<organism evidence="1 2">
    <name type="scientific">Aspergillus welwitschiae</name>
    <dbReference type="NCBI Taxonomy" id="1341132"/>
    <lineage>
        <taxon>Eukaryota</taxon>
        <taxon>Fungi</taxon>
        <taxon>Dikarya</taxon>
        <taxon>Ascomycota</taxon>
        <taxon>Pezizomycotina</taxon>
        <taxon>Eurotiomycetes</taxon>
        <taxon>Eurotiomycetidae</taxon>
        <taxon>Eurotiales</taxon>
        <taxon>Aspergillaceae</taxon>
        <taxon>Aspergillus</taxon>
        <taxon>Aspergillus subgen. Circumdati</taxon>
    </lineage>
</organism>
<evidence type="ECO:0000313" key="1">
    <source>
        <dbReference type="EMBL" id="RDH30448.1"/>
    </source>
</evidence>
<dbReference type="Proteomes" id="UP000253729">
    <property type="component" value="Unassembled WGS sequence"/>
</dbReference>
<evidence type="ECO:0000313" key="2">
    <source>
        <dbReference type="Proteomes" id="UP000253729"/>
    </source>
</evidence>
<dbReference type="GeneID" id="38135550"/>
<keyword evidence="2" id="KW-1185">Reference proteome</keyword>
<gene>
    <name evidence="1" type="ORF">BDQ94DRAFT_148443</name>
</gene>
<dbReference type="EMBL" id="KZ852060">
    <property type="protein sequence ID" value="RDH30448.1"/>
    <property type="molecule type" value="Genomic_DNA"/>
</dbReference>
<name>A0A3F3PUE7_9EURO</name>